<dbReference type="Pfam" id="PF00440">
    <property type="entry name" value="TetR_N"/>
    <property type="match status" value="1"/>
</dbReference>
<dbReference type="EMBL" id="MOAY01000030">
    <property type="protein sequence ID" value="ROM53406.1"/>
    <property type="molecule type" value="Genomic_DNA"/>
</dbReference>
<dbReference type="PRINTS" id="PR00455">
    <property type="entry name" value="HTHTETR"/>
</dbReference>
<evidence type="ECO:0000256" key="1">
    <source>
        <dbReference type="ARBA" id="ARBA00023125"/>
    </source>
</evidence>
<dbReference type="Gene3D" id="1.10.357.10">
    <property type="entry name" value="Tetracycline Repressor, domain 2"/>
    <property type="match status" value="1"/>
</dbReference>
<dbReference type="GO" id="GO:0003700">
    <property type="term" value="F:DNA-binding transcription factor activity"/>
    <property type="evidence" value="ECO:0007669"/>
    <property type="project" value="TreeGrafter"/>
</dbReference>
<feature type="domain" description="HTH tetR-type" evidence="3">
    <location>
        <begin position="13"/>
        <end position="73"/>
    </location>
</feature>
<comment type="caution">
    <text evidence="4">The sequence shown here is derived from an EMBL/GenBank/DDBJ whole genome shotgun (WGS) entry which is preliminary data.</text>
</comment>
<dbReference type="PANTHER" id="PTHR30055">
    <property type="entry name" value="HTH-TYPE TRANSCRIPTIONAL REGULATOR RUTR"/>
    <property type="match status" value="1"/>
</dbReference>
<feature type="DNA-binding region" description="H-T-H motif" evidence="2">
    <location>
        <begin position="36"/>
        <end position="55"/>
    </location>
</feature>
<dbReference type="InterPro" id="IPR039536">
    <property type="entry name" value="TetR_C_Proteobacteria"/>
</dbReference>
<dbReference type="PROSITE" id="PS50977">
    <property type="entry name" value="HTH_TETR_2"/>
    <property type="match status" value="1"/>
</dbReference>
<dbReference type="InterPro" id="IPR036271">
    <property type="entry name" value="Tet_transcr_reg_TetR-rel_C_sf"/>
</dbReference>
<gene>
    <name evidence="4" type="ORF">BK648_07620</name>
</gene>
<dbReference type="PANTHER" id="PTHR30055:SF146">
    <property type="entry name" value="HTH-TYPE TRANSCRIPTIONAL DUAL REGULATOR CECR"/>
    <property type="match status" value="1"/>
</dbReference>
<dbReference type="GO" id="GO:0000976">
    <property type="term" value="F:transcription cis-regulatory region binding"/>
    <property type="evidence" value="ECO:0007669"/>
    <property type="project" value="TreeGrafter"/>
</dbReference>
<dbReference type="SUPFAM" id="SSF46689">
    <property type="entry name" value="Homeodomain-like"/>
    <property type="match status" value="1"/>
</dbReference>
<name>A0A423FAQ8_9PSED</name>
<keyword evidence="1 2" id="KW-0238">DNA-binding</keyword>
<dbReference type="InterPro" id="IPR001647">
    <property type="entry name" value="HTH_TetR"/>
</dbReference>
<sequence length="210" mass="24123">MLMDITNTRPSTLQKKEALLDVACELFLTKGYAAVSIDEVVARVSQSKTNVYSWFGGKRELFMACVRRMLQVWVEHLRHDYSDMAPQEALYGLGKKILELVLSERAVILHRLVIAESVDFPEVAQAWMEAGPVQSYQLIAELLDRFQHRGDFREVNSLSGAKFFHDLLLGDMQLQIMLGIRQPPTEAEIERHLERVLDLFITGYQTLRNQ</sequence>
<dbReference type="Gene3D" id="1.10.10.60">
    <property type="entry name" value="Homeodomain-like"/>
    <property type="match status" value="1"/>
</dbReference>
<protein>
    <recommendedName>
        <fullName evidence="3">HTH tetR-type domain-containing protein</fullName>
    </recommendedName>
</protein>
<dbReference type="AlphaFoldDB" id="A0A423FAQ8"/>
<accession>A0A423FAQ8</accession>
<evidence type="ECO:0000259" key="3">
    <source>
        <dbReference type="PROSITE" id="PS50977"/>
    </source>
</evidence>
<dbReference type="Proteomes" id="UP000284656">
    <property type="component" value="Unassembled WGS sequence"/>
</dbReference>
<evidence type="ECO:0000313" key="4">
    <source>
        <dbReference type="EMBL" id="ROM53406.1"/>
    </source>
</evidence>
<dbReference type="Pfam" id="PF14246">
    <property type="entry name" value="TetR_C_7"/>
    <property type="match status" value="1"/>
</dbReference>
<evidence type="ECO:0000313" key="5">
    <source>
        <dbReference type="Proteomes" id="UP000284656"/>
    </source>
</evidence>
<reference evidence="4 5" key="1">
    <citation type="submission" date="2016-10" db="EMBL/GenBank/DDBJ databases">
        <title>Comparative genome analysis of multiple Pseudomonas spp. focuses on biocontrol and plant growth promoting traits.</title>
        <authorList>
            <person name="Tao X.-Y."/>
            <person name="Taylor C.G."/>
        </authorList>
    </citation>
    <scope>NUCLEOTIDE SEQUENCE [LARGE SCALE GENOMIC DNA]</scope>
    <source>
        <strain evidence="4 5">29G9</strain>
    </source>
</reference>
<proteinExistence type="predicted"/>
<evidence type="ECO:0000256" key="2">
    <source>
        <dbReference type="PROSITE-ProRule" id="PRU00335"/>
    </source>
</evidence>
<organism evidence="4 5">
    <name type="scientific">Pseudomonas poae</name>
    <dbReference type="NCBI Taxonomy" id="200451"/>
    <lineage>
        <taxon>Bacteria</taxon>
        <taxon>Pseudomonadati</taxon>
        <taxon>Pseudomonadota</taxon>
        <taxon>Gammaproteobacteria</taxon>
        <taxon>Pseudomonadales</taxon>
        <taxon>Pseudomonadaceae</taxon>
        <taxon>Pseudomonas</taxon>
    </lineage>
</organism>
<dbReference type="SUPFAM" id="SSF48498">
    <property type="entry name" value="Tetracyclin repressor-like, C-terminal domain"/>
    <property type="match status" value="1"/>
</dbReference>
<dbReference type="InterPro" id="IPR050109">
    <property type="entry name" value="HTH-type_TetR-like_transc_reg"/>
</dbReference>
<dbReference type="InterPro" id="IPR009057">
    <property type="entry name" value="Homeodomain-like_sf"/>
</dbReference>